<sequence>TGQGSGNNSQSVAGGQSREQQQSEMWVTSPQRSPRHAAPPPSSTLPPRLGPLTLRSVARPTGRYCTDRLWPEAAYRKTSAGCTLPRKMYIPHRLLLTGTVLATSSGGTGPRRFVPNNTVKPDTWFATSLTGQTLIGRPCLLQRHLTSS</sequence>
<reference evidence="2 3" key="1">
    <citation type="journal article" date="2023" name="Sci. Data">
        <title>Genome assembly of the Korean intertidal mud-creeper Batillaria attramentaria.</title>
        <authorList>
            <person name="Patra A.K."/>
            <person name="Ho P.T."/>
            <person name="Jun S."/>
            <person name="Lee S.J."/>
            <person name="Kim Y."/>
            <person name="Won Y.J."/>
        </authorList>
    </citation>
    <scope>NUCLEOTIDE SEQUENCE [LARGE SCALE GENOMIC DNA]</scope>
    <source>
        <strain evidence="2">Wonlab-2016</strain>
    </source>
</reference>
<dbReference type="Proteomes" id="UP001519460">
    <property type="component" value="Unassembled WGS sequence"/>
</dbReference>
<dbReference type="AlphaFoldDB" id="A0ABD0KT85"/>
<feature type="non-terminal residue" evidence="2">
    <location>
        <position position="148"/>
    </location>
</feature>
<protein>
    <submittedName>
        <fullName evidence="2">Uncharacterized protein</fullName>
    </submittedName>
</protein>
<keyword evidence="3" id="KW-1185">Reference proteome</keyword>
<gene>
    <name evidence="2" type="ORF">BaRGS_00018596</name>
</gene>
<evidence type="ECO:0000313" key="2">
    <source>
        <dbReference type="EMBL" id="KAK7490251.1"/>
    </source>
</evidence>
<feature type="non-terminal residue" evidence="2">
    <location>
        <position position="1"/>
    </location>
</feature>
<dbReference type="EMBL" id="JACVVK020000129">
    <property type="protein sequence ID" value="KAK7490251.1"/>
    <property type="molecule type" value="Genomic_DNA"/>
</dbReference>
<comment type="caution">
    <text evidence="2">The sequence shown here is derived from an EMBL/GenBank/DDBJ whole genome shotgun (WGS) entry which is preliminary data.</text>
</comment>
<feature type="compositionally biased region" description="Polar residues" evidence="1">
    <location>
        <begin position="1"/>
        <end position="28"/>
    </location>
</feature>
<evidence type="ECO:0000256" key="1">
    <source>
        <dbReference type="SAM" id="MobiDB-lite"/>
    </source>
</evidence>
<feature type="region of interest" description="Disordered" evidence="1">
    <location>
        <begin position="1"/>
        <end position="56"/>
    </location>
</feature>
<organism evidence="2 3">
    <name type="scientific">Batillaria attramentaria</name>
    <dbReference type="NCBI Taxonomy" id="370345"/>
    <lineage>
        <taxon>Eukaryota</taxon>
        <taxon>Metazoa</taxon>
        <taxon>Spiralia</taxon>
        <taxon>Lophotrochozoa</taxon>
        <taxon>Mollusca</taxon>
        <taxon>Gastropoda</taxon>
        <taxon>Caenogastropoda</taxon>
        <taxon>Sorbeoconcha</taxon>
        <taxon>Cerithioidea</taxon>
        <taxon>Batillariidae</taxon>
        <taxon>Batillaria</taxon>
    </lineage>
</organism>
<evidence type="ECO:0000313" key="3">
    <source>
        <dbReference type="Proteomes" id="UP001519460"/>
    </source>
</evidence>
<accession>A0ABD0KT85</accession>
<proteinExistence type="predicted"/>
<feature type="compositionally biased region" description="Low complexity" evidence="1">
    <location>
        <begin position="45"/>
        <end position="56"/>
    </location>
</feature>
<name>A0ABD0KT85_9CAEN</name>